<dbReference type="AlphaFoldDB" id="A0AAV7YC52"/>
<reference evidence="2" key="1">
    <citation type="submission" date="2022-08" db="EMBL/GenBank/DDBJ databases">
        <title>Novel sulphate-reducing endosymbionts in the free-living metamonad Anaeramoeba.</title>
        <authorList>
            <person name="Jerlstrom-Hultqvist J."/>
            <person name="Cepicka I."/>
            <person name="Gallot-Lavallee L."/>
            <person name="Salas-Leiva D."/>
            <person name="Curtis B.A."/>
            <person name="Zahonova K."/>
            <person name="Pipaliya S."/>
            <person name="Dacks J."/>
            <person name="Roger A.J."/>
        </authorList>
    </citation>
    <scope>NUCLEOTIDE SEQUENCE</scope>
    <source>
        <strain evidence="2">Busselton2</strain>
    </source>
</reference>
<accession>A0AAV7YC52</accession>
<dbReference type="EMBL" id="JANTQA010000063">
    <property type="protein sequence ID" value="KAJ3427377.1"/>
    <property type="molecule type" value="Genomic_DNA"/>
</dbReference>
<name>A0AAV7YC52_9EUKA</name>
<gene>
    <name evidence="2" type="ORF">M0812_26960</name>
</gene>
<evidence type="ECO:0000313" key="3">
    <source>
        <dbReference type="Proteomes" id="UP001146793"/>
    </source>
</evidence>
<comment type="caution">
    <text evidence="2">The sequence shown here is derived from an EMBL/GenBank/DDBJ whole genome shotgun (WGS) entry which is preliminary data.</text>
</comment>
<dbReference type="SUPFAM" id="SSF81995">
    <property type="entry name" value="beta-sandwich domain of Sec23/24"/>
    <property type="match status" value="1"/>
</dbReference>
<proteinExistence type="predicted"/>
<protein>
    <submittedName>
        <fullName evidence="2">Phd zinc finger-containing protein-related</fullName>
    </submittedName>
</protein>
<feature type="region of interest" description="Disordered" evidence="1">
    <location>
        <begin position="60"/>
        <end position="82"/>
    </location>
</feature>
<evidence type="ECO:0000256" key="1">
    <source>
        <dbReference type="SAM" id="MobiDB-lite"/>
    </source>
</evidence>
<sequence length="411" mass="49036">MSNQELVDRLTKETNLPESSCENALQLFQNDYNQAKQFLNHHTKTFTFIQQQQQQQQPQQQQQQQQQQPQQQQQQQQQQQPQNHLSFDLIGFNDIQNAFQQVNSDQDQIGKIPNTEINEVNKMNFQSKIEIEDEIQKNENEKHKSGETTTSEDELIKPTVAFEQLEIEKEKNLNPDKEQLLLYPEEKRLRRIEMEKKRASEKPQRYVFHFQNKTVYDQTLIEENAIDKLTQDLKNTYSELSENHYERVFCNINQICKHYQITKSNTSKFRLYFLDLITIWSTISVFTKIIAMIKSYLKLENGKKYCLEGGYKWKLVFKDSKPSELLLLKNTKYLNQERDAMQKYSLTKKEKNQLQRILKDENELFNQKSKVLNPKNSQDSDDLENLLENHNIDDFEDDELIVHKQNNLENN</sequence>
<organism evidence="2 3">
    <name type="scientific">Anaeramoeba flamelloides</name>
    <dbReference type="NCBI Taxonomy" id="1746091"/>
    <lineage>
        <taxon>Eukaryota</taxon>
        <taxon>Metamonada</taxon>
        <taxon>Anaeramoebidae</taxon>
        <taxon>Anaeramoeba</taxon>
    </lineage>
</organism>
<dbReference type="Proteomes" id="UP001146793">
    <property type="component" value="Unassembled WGS sequence"/>
</dbReference>
<evidence type="ECO:0000313" key="2">
    <source>
        <dbReference type="EMBL" id="KAJ3427377.1"/>
    </source>
</evidence>